<feature type="compositionally biased region" description="Polar residues" evidence="8">
    <location>
        <begin position="663"/>
        <end position="676"/>
    </location>
</feature>
<dbReference type="Proteomes" id="UP000704712">
    <property type="component" value="Unassembled WGS sequence"/>
</dbReference>
<keyword evidence="3 6" id="KW-0547">Nucleotide-binding</keyword>
<dbReference type="EMBL" id="JAACNO010002289">
    <property type="protein sequence ID" value="KAF4134418.1"/>
    <property type="molecule type" value="Genomic_DNA"/>
</dbReference>
<feature type="domain" description="Kinesin motor" evidence="9">
    <location>
        <begin position="36"/>
        <end position="423"/>
    </location>
</feature>
<evidence type="ECO:0000256" key="2">
    <source>
        <dbReference type="ARBA" id="ARBA00022490"/>
    </source>
</evidence>
<dbReference type="GO" id="GO:0005524">
    <property type="term" value="F:ATP binding"/>
    <property type="evidence" value="ECO:0007669"/>
    <property type="project" value="UniProtKB-UniRule"/>
</dbReference>
<name>A0A833WAQ9_PHYIN</name>
<evidence type="ECO:0000313" key="11">
    <source>
        <dbReference type="EMBL" id="KAF4134418.1"/>
    </source>
</evidence>
<gene>
    <name evidence="10" type="ORF">GN244_ATG12925</name>
    <name evidence="11" type="ORF">GN958_ATG16393</name>
</gene>
<evidence type="ECO:0000256" key="3">
    <source>
        <dbReference type="ARBA" id="ARBA00022741"/>
    </source>
</evidence>
<evidence type="ECO:0000313" key="10">
    <source>
        <dbReference type="EMBL" id="KAF4035152.1"/>
    </source>
</evidence>
<dbReference type="SUPFAM" id="SSF52540">
    <property type="entry name" value="P-loop containing nucleoside triphosphate hydrolases"/>
    <property type="match status" value="1"/>
</dbReference>
<sequence>MVSWPQGGSAVTMASDVDAKNLQSHSGSNSNSKEEKMKVVVRVRPLQVREEPWPKAAEDDVRGTNATITVQGNGVTWEKNGQVKILKADAVFTKGASQDIVYRSVSDCVDALIAGFDCSVFAYGQTGTGKTYTMSGLHRDGHVAVDVASPVPVNHGVVPRCIERLFAELERENRGSVGTSFGVYCSFIEIYNEKIFDILSPEEIPVNGNHSPDGKAAATKGSTLQRVRWNSSVSAKDAKSLQIRQKLDGSVFVDGMTSRNVTNKVELLQAFREGSQHREVRDNLYNQISSRGHAVFQITLRRTLVEDGSSKMNAKKTRLSRLFFVDLAGSEKWHVNGSDLTDKYATELASINKSLSALTNCVMALTQKERSHVPYRDSVLTRLLQPCLQGAGRTAFIVTISPSKACLEESFATLRFAERLKAIRCRPVRRSLFSNEMLGEQRLYYERQIQAMRVEVNRLRELLRRANQRPNEAAGSSSNAALVEENRRLKGLLLQTERSRGVERSERIGHKNGKPTATGGAILKMSSQRVLARQVLKPTSMKAEESSSGLPRQDRQRNNTLADDTARIQRKTGDQPRDQLTTLENQLQSKEARLNWMLEAEMEAQNAGAVVDPGDAPARPTVTRSWAVETRLRRQLVAIPPPLRDMQPDPGSKARGEGKLNNLVETTNLAANGRETQSVKRVFPAHTESQPGSSRTDLAVDQPTSQPVSRQNTRNYSPTPPTESHSSAGQSSTGSRRSRVAKSQPHPPGHSEPKTSTELVKASSILKMVGSGSSNASGKTRDELIEEYKRARRVELEAMMRTMVRK</sequence>
<keyword evidence="4 6" id="KW-0067">ATP-binding</keyword>
<dbReference type="InterPro" id="IPR036961">
    <property type="entry name" value="Kinesin_motor_dom_sf"/>
</dbReference>
<keyword evidence="7" id="KW-0493">Microtubule</keyword>
<dbReference type="GO" id="GO:0007052">
    <property type="term" value="P:mitotic spindle organization"/>
    <property type="evidence" value="ECO:0007669"/>
    <property type="project" value="TreeGrafter"/>
</dbReference>
<keyword evidence="2" id="KW-0963">Cytoplasm</keyword>
<comment type="subcellular location">
    <subcellularLocation>
        <location evidence="1">Cytoplasm</location>
    </subcellularLocation>
</comment>
<dbReference type="PROSITE" id="PS50067">
    <property type="entry name" value="KINESIN_MOTOR_2"/>
    <property type="match status" value="1"/>
</dbReference>
<dbReference type="SMART" id="SM00129">
    <property type="entry name" value="KISc"/>
    <property type="match status" value="1"/>
</dbReference>
<dbReference type="GO" id="GO:0005874">
    <property type="term" value="C:microtubule"/>
    <property type="evidence" value="ECO:0007669"/>
    <property type="project" value="UniProtKB-KW"/>
</dbReference>
<dbReference type="InterPro" id="IPR019821">
    <property type="entry name" value="Kinesin_motor_CS"/>
</dbReference>
<proteinExistence type="inferred from homology"/>
<evidence type="ECO:0000256" key="5">
    <source>
        <dbReference type="ARBA" id="ARBA00023054"/>
    </source>
</evidence>
<evidence type="ECO:0000259" key="9">
    <source>
        <dbReference type="PROSITE" id="PS50067"/>
    </source>
</evidence>
<evidence type="ECO:0000256" key="1">
    <source>
        <dbReference type="ARBA" id="ARBA00004496"/>
    </source>
</evidence>
<organism evidence="10 12">
    <name type="scientific">Phytophthora infestans</name>
    <name type="common">Potato late blight agent</name>
    <name type="synonym">Botrytis infestans</name>
    <dbReference type="NCBI Taxonomy" id="4787"/>
    <lineage>
        <taxon>Eukaryota</taxon>
        <taxon>Sar</taxon>
        <taxon>Stramenopiles</taxon>
        <taxon>Oomycota</taxon>
        <taxon>Peronosporomycetes</taxon>
        <taxon>Peronosporales</taxon>
        <taxon>Peronosporaceae</taxon>
        <taxon>Phytophthora</taxon>
    </lineage>
</organism>
<dbReference type="PANTHER" id="PTHR47969">
    <property type="entry name" value="CHROMOSOME-ASSOCIATED KINESIN KIF4A-RELATED"/>
    <property type="match status" value="1"/>
</dbReference>
<feature type="compositionally biased region" description="Polar residues" evidence="8">
    <location>
        <begin position="21"/>
        <end position="31"/>
    </location>
</feature>
<dbReference type="GO" id="GO:0007018">
    <property type="term" value="P:microtubule-based movement"/>
    <property type="evidence" value="ECO:0007669"/>
    <property type="project" value="InterPro"/>
</dbReference>
<dbReference type="EMBL" id="WSZM01000331">
    <property type="protein sequence ID" value="KAF4035152.1"/>
    <property type="molecule type" value="Genomic_DNA"/>
</dbReference>
<comment type="caution">
    <text evidence="10">The sequence shown here is derived from an EMBL/GenBank/DDBJ whole genome shotgun (WGS) entry which is preliminary data.</text>
</comment>
<dbReference type="PROSITE" id="PS00411">
    <property type="entry name" value="KINESIN_MOTOR_1"/>
    <property type="match status" value="1"/>
</dbReference>
<dbReference type="PRINTS" id="PR00380">
    <property type="entry name" value="KINESINHEAVY"/>
</dbReference>
<dbReference type="GO" id="GO:0005875">
    <property type="term" value="C:microtubule associated complex"/>
    <property type="evidence" value="ECO:0007669"/>
    <property type="project" value="TreeGrafter"/>
</dbReference>
<feature type="binding site" evidence="6">
    <location>
        <begin position="124"/>
        <end position="131"/>
    </location>
    <ligand>
        <name>ATP</name>
        <dbReference type="ChEBI" id="CHEBI:30616"/>
    </ligand>
</feature>
<dbReference type="Proteomes" id="UP000602510">
    <property type="component" value="Unassembled WGS sequence"/>
</dbReference>
<feature type="region of interest" description="Disordered" evidence="8">
    <location>
        <begin position="641"/>
        <end position="781"/>
    </location>
</feature>
<evidence type="ECO:0000313" key="12">
    <source>
        <dbReference type="Proteomes" id="UP000602510"/>
    </source>
</evidence>
<protein>
    <recommendedName>
        <fullName evidence="7">Kinesin-like protein</fullName>
    </recommendedName>
</protein>
<dbReference type="GO" id="GO:0005737">
    <property type="term" value="C:cytoplasm"/>
    <property type="evidence" value="ECO:0007669"/>
    <property type="project" value="UniProtKB-SubCell"/>
</dbReference>
<evidence type="ECO:0000256" key="7">
    <source>
        <dbReference type="RuleBase" id="RU000394"/>
    </source>
</evidence>
<dbReference type="PANTHER" id="PTHR47969:SF15">
    <property type="entry name" value="CHROMOSOME-ASSOCIATED KINESIN KIF4A-RELATED"/>
    <property type="match status" value="1"/>
</dbReference>
<feature type="region of interest" description="Disordered" evidence="8">
    <location>
        <begin position="1"/>
        <end position="36"/>
    </location>
</feature>
<feature type="compositionally biased region" description="Basic and acidic residues" evidence="8">
    <location>
        <begin position="564"/>
        <end position="577"/>
    </location>
</feature>
<feature type="compositionally biased region" description="Polar residues" evidence="8">
    <location>
        <begin position="687"/>
        <end position="717"/>
    </location>
</feature>
<feature type="region of interest" description="Disordered" evidence="8">
    <location>
        <begin position="494"/>
        <end position="523"/>
    </location>
</feature>
<dbReference type="AlphaFoldDB" id="A0A833WAQ9"/>
<dbReference type="GO" id="GO:0008017">
    <property type="term" value="F:microtubule binding"/>
    <property type="evidence" value="ECO:0007669"/>
    <property type="project" value="InterPro"/>
</dbReference>
<comment type="similarity">
    <text evidence="6 7">Belongs to the TRAFAC class myosin-kinesin ATPase superfamily. Kinesin family.</text>
</comment>
<feature type="region of interest" description="Disordered" evidence="8">
    <location>
        <begin position="537"/>
        <end position="578"/>
    </location>
</feature>
<dbReference type="InterPro" id="IPR027417">
    <property type="entry name" value="P-loop_NTPase"/>
</dbReference>
<evidence type="ECO:0000256" key="4">
    <source>
        <dbReference type="ARBA" id="ARBA00022840"/>
    </source>
</evidence>
<reference evidence="10" key="1">
    <citation type="submission" date="2020-04" db="EMBL/GenBank/DDBJ databases">
        <title>Hybrid Assembly of Korean Phytophthora infestans isolates.</title>
        <authorList>
            <person name="Prokchorchik M."/>
            <person name="Lee Y."/>
            <person name="Seo J."/>
            <person name="Cho J.-H."/>
            <person name="Park Y.-E."/>
            <person name="Jang D.-C."/>
            <person name="Im J.-S."/>
            <person name="Choi J.-G."/>
            <person name="Park H.-J."/>
            <person name="Lee G.-B."/>
            <person name="Lee Y.-G."/>
            <person name="Hong S.-Y."/>
            <person name="Cho K."/>
            <person name="Sohn K.H."/>
        </authorList>
    </citation>
    <scope>NUCLEOTIDE SEQUENCE</scope>
    <source>
        <strain evidence="10">KR_1_A1</strain>
        <strain evidence="11">KR_2_A2</strain>
    </source>
</reference>
<dbReference type="GO" id="GO:0003777">
    <property type="term" value="F:microtubule motor activity"/>
    <property type="evidence" value="ECO:0007669"/>
    <property type="project" value="InterPro"/>
</dbReference>
<dbReference type="GO" id="GO:0051231">
    <property type="term" value="P:spindle elongation"/>
    <property type="evidence" value="ECO:0007669"/>
    <property type="project" value="TreeGrafter"/>
</dbReference>
<evidence type="ECO:0000256" key="6">
    <source>
        <dbReference type="PROSITE-ProRule" id="PRU00283"/>
    </source>
</evidence>
<dbReference type="InterPro" id="IPR001752">
    <property type="entry name" value="Kinesin_motor_dom"/>
</dbReference>
<dbReference type="Gene3D" id="3.40.850.10">
    <property type="entry name" value="Kinesin motor domain"/>
    <property type="match status" value="1"/>
</dbReference>
<keyword evidence="12" id="KW-1185">Reference proteome</keyword>
<keyword evidence="6 7" id="KW-0505">Motor protein</keyword>
<keyword evidence="5" id="KW-0175">Coiled coil</keyword>
<accession>A0A833WAQ9</accession>
<dbReference type="Pfam" id="PF00225">
    <property type="entry name" value="Kinesin"/>
    <property type="match status" value="1"/>
</dbReference>
<feature type="compositionally biased region" description="Low complexity" evidence="8">
    <location>
        <begin position="724"/>
        <end position="735"/>
    </location>
</feature>
<feature type="compositionally biased region" description="Basic and acidic residues" evidence="8">
    <location>
        <begin position="497"/>
        <end position="509"/>
    </location>
</feature>
<dbReference type="InterPro" id="IPR027640">
    <property type="entry name" value="Kinesin-like_fam"/>
</dbReference>
<evidence type="ECO:0000256" key="8">
    <source>
        <dbReference type="SAM" id="MobiDB-lite"/>
    </source>
</evidence>